<dbReference type="EMBL" id="JASDDK010000002">
    <property type="protein sequence ID" value="MDN3492098.1"/>
    <property type="molecule type" value="Genomic_DNA"/>
</dbReference>
<dbReference type="NCBIfam" id="NF033711">
    <property type="entry name" value="T9SS_PorQ"/>
    <property type="match status" value="1"/>
</dbReference>
<evidence type="ECO:0000256" key="1">
    <source>
        <dbReference type="SAM" id="SignalP"/>
    </source>
</evidence>
<organism evidence="2 3">
    <name type="scientific">Winogradskyella bathintestinalis</name>
    <dbReference type="NCBI Taxonomy" id="3035208"/>
    <lineage>
        <taxon>Bacteria</taxon>
        <taxon>Pseudomonadati</taxon>
        <taxon>Bacteroidota</taxon>
        <taxon>Flavobacteriia</taxon>
        <taxon>Flavobacteriales</taxon>
        <taxon>Flavobacteriaceae</taxon>
        <taxon>Winogradskyella</taxon>
    </lineage>
</organism>
<comment type="caution">
    <text evidence="2">The sequence shown here is derived from an EMBL/GenBank/DDBJ whole genome shotgun (WGS) entry which is preliminary data.</text>
</comment>
<proteinExistence type="predicted"/>
<accession>A0ABT7ZTP4</accession>
<name>A0ABT7ZTP4_9FLAO</name>
<gene>
    <name evidence="2" type="primary">porQ</name>
    <name evidence="2" type="ORF">QMA06_05160</name>
</gene>
<feature type="signal peptide" evidence="1">
    <location>
        <begin position="1"/>
        <end position="19"/>
    </location>
</feature>
<dbReference type="NCBIfam" id="NF033709">
    <property type="entry name" value="PorV_fam"/>
    <property type="match status" value="1"/>
</dbReference>
<evidence type="ECO:0000313" key="3">
    <source>
        <dbReference type="Proteomes" id="UP001231197"/>
    </source>
</evidence>
<keyword evidence="3" id="KW-1185">Reference proteome</keyword>
<sequence>MIKRISTLCIMLMALPVFAQLGGESTYQFLNLVSSPRQAALGGKIITNFDHDVTEALYNPTSINYQMDNQLAINVSNYLGGITYGTAAYAYTWDRHLQTFHVGVTYINYGSFDGYDVNGNSTGSFNGNETAVSFGYNYNIPSTDFYVGANLKFITSLLEQYNSIGGAFDFGAMYINEKLDFHAALTVRNVGTQFKTYAGRQEPLPFEINFGMSQTLENVPLRWHLTLENLQKWPIGVSNPARATTDLDGNQTEEKVSFFSKGLRHLILGAELFPEGGFNVRLGYNFRRAEELRIVDQRNFSGLSIGVGIKLNRMRFSYTHARFTSASNTSFFGLQIDLDRRRRW</sequence>
<protein>
    <submittedName>
        <fullName evidence="2">Type IX secretion system protein PorQ</fullName>
    </submittedName>
</protein>
<dbReference type="Proteomes" id="UP001231197">
    <property type="component" value="Unassembled WGS sequence"/>
</dbReference>
<reference evidence="2 3" key="1">
    <citation type="journal article" date="2023" name="Int. J. Syst. Evol. Microbiol.">
        <title>Winogradskyella bathintestinalis sp. nov., isolated from the intestine of the deep-sea loosejaw dragonfish, Malacosteus niger.</title>
        <authorList>
            <person name="Uniacke-Lowe S."/>
            <person name="Johnson C.N."/>
            <person name="Stanton C."/>
            <person name="Hill C."/>
            <person name="Ross P."/>
        </authorList>
    </citation>
    <scope>NUCLEOTIDE SEQUENCE [LARGE SCALE GENOMIC DNA]</scope>
    <source>
        <strain evidence="2 3">APC 3343</strain>
    </source>
</reference>
<dbReference type="RefSeq" id="WP_290205809.1">
    <property type="nucleotide sequence ID" value="NZ_JASDDK010000002.1"/>
</dbReference>
<keyword evidence="1" id="KW-0732">Signal</keyword>
<feature type="chain" id="PRO_5047531867" evidence="1">
    <location>
        <begin position="20"/>
        <end position="344"/>
    </location>
</feature>
<evidence type="ECO:0000313" key="2">
    <source>
        <dbReference type="EMBL" id="MDN3492098.1"/>
    </source>
</evidence>